<reference evidence="2 3" key="1">
    <citation type="submission" date="2016-10" db="EMBL/GenBank/DDBJ databases">
        <authorList>
            <person name="de Groot N.N."/>
        </authorList>
    </citation>
    <scope>NUCLEOTIDE SEQUENCE [LARGE SCALE GENOMIC DNA]</scope>
    <source>
        <strain evidence="2 3">CGMCC 1.7666</strain>
    </source>
</reference>
<keyword evidence="3" id="KW-1185">Reference proteome</keyword>
<accession>A0A1G5KKR3</accession>
<name>A0A1G5KKR3_9HYPH</name>
<sequence>MTDLRRHLEGHWSGGLLAAAMAYFLFLQSLTGAIAQGASASAVADRSFVTCSSIDSYHETGDPPQGSGDGHHKCCGILSQLSGDKVGTLSDGQLVFLRTDPFHEVLRSDCSITPGGERKKSHAAEARAPPQRSRAPIFFAHRSS</sequence>
<protein>
    <recommendedName>
        <fullName evidence="4">DUF2946 domain-containing protein</fullName>
    </recommendedName>
</protein>
<evidence type="ECO:0000313" key="2">
    <source>
        <dbReference type="EMBL" id="SCZ00964.1"/>
    </source>
</evidence>
<feature type="compositionally biased region" description="Basic and acidic residues" evidence="1">
    <location>
        <begin position="116"/>
        <end position="125"/>
    </location>
</feature>
<proteinExistence type="predicted"/>
<dbReference type="Proteomes" id="UP000199569">
    <property type="component" value="Unassembled WGS sequence"/>
</dbReference>
<evidence type="ECO:0000313" key="3">
    <source>
        <dbReference type="Proteomes" id="UP000199569"/>
    </source>
</evidence>
<evidence type="ECO:0000256" key="1">
    <source>
        <dbReference type="SAM" id="MobiDB-lite"/>
    </source>
</evidence>
<gene>
    <name evidence="2" type="ORF">SAMN02927923_03395</name>
</gene>
<organism evidence="2 3">
    <name type="scientific">Microvirga guangxiensis</name>
    <dbReference type="NCBI Taxonomy" id="549386"/>
    <lineage>
        <taxon>Bacteria</taxon>
        <taxon>Pseudomonadati</taxon>
        <taxon>Pseudomonadota</taxon>
        <taxon>Alphaproteobacteria</taxon>
        <taxon>Hyphomicrobiales</taxon>
        <taxon>Methylobacteriaceae</taxon>
        <taxon>Microvirga</taxon>
    </lineage>
</organism>
<dbReference type="AlphaFoldDB" id="A0A1G5KKR3"/>
<dbReference type="EMBL" id="FMVJ01000010">
    <property type="protein sequence ID" value="SCZ00964.1"/>
    <property type="molecule type" value="Genomic_DNA"/>
</dbReference>
<feature type="region of interest" description="Disordered" evidence="1">
    <location>
        <begin position="113"/>
        <end position="144"/>
    </location>
</feature>
<evidence type="ECO:0008006" key="4">
    <source>
        <dbReference type="Google" id="ProtNLM"/>
    </source>
</evidence>